<dbReference type="AlphaFoldDB" id="A0AAD4HVN2"/>
<dbReference type="Proteomes" id="UP001197093">
    <property type="component" value="Unassembled WGS sequence"/>
</dbReference>
<name>A0AAD4HVN2_9PEZI</name>
<keyword evidence="3" id="KW-1185">Reference proteome</keyword>
<comment type="caution">
    <text evidence="2">The sequence shown here is derived from an EMBL/GenBank/DDBJ whole genome shotgun (WGS) entry which is preliminary data.</text>
</comment>
<evidence type="ECO:0000313" key="2">
    <source>
        <dbReference type="EMBL" id="KAG7285917.1"/>
    </source>
</evidence>
<protein>
    <submittedName>
        <fullName evidence="2">Uncharacterized protein</fullName>
    </submittedName>
</protein>
<feature type="region of interest" description="Disordered" evidence="1">
    <location>
        <begin position="1"/>
        <end position="99"/>
    </location>
</feature>
<evidence type="ECO:0000256" key="1">
    <source>
        <dbReference type="SAM" id="MobiDB-lite"/>
    </source>
</evidence>
<feature type="compositionally biased region" description="Polar residues" evidence="1">
    <location>
        <begin position="27"/>
        <end position="40"/>
    </location>
</feature>
<sequence length="99" mass="10177">MSDRKGGNLFDMAKEGTKVPEDAGKPNVQSAGTNLPSQKRQGGPGGLGVQDNTLGATSQGEVVSAAGELPEDAGQKYSRSGGMEREQKHSAGHSGRNQP</sequence>
<feature type="compositionally biased region" description="Basic and acidic residues" evidence="1">
    <location>
        <begin position="1"/>
        <end position="24"/>
    </location>
</feature>
<dbReference type="EMBL" id="JAHCVI010000004">
    <property type="protein sequence ID" value="KAG7285917.1"/>
    <property type="molecule type" value="Genomic_DNA"/>
</dbReference>
<feature type="compositionally biased region" description="Polar residues" evidence="1">
    <location>
        <begin position="50"/>
        <end position="61"/>
    </location>
</feature>
<accession>A0AAD4HVN2</accession>
<proteinExistence type="predicted"/>
<gene>
    <name evidence="2" type="ORF">NEMBOFW57_008213</name>
</gene>
<reference evidence="2" key="1">
    <citation type="submission" date="2023-02" db="EMBL/GenBank/DDBJ databases">
        <authorList>
            <person name="Palmer J.M."/>
        </authorList>
    </citation>
    <scope>NUCLEOTIDE SEQUENCE</scope>
    <source>
        <strain evidence="2">FW57</strain>
    </source>
</reference>
<evidence type="ECO:0000313" key="3">
    <source>
        <dbReference type="Proteomes" id="UP001197093"/>
    </source>
</evidence>
<organism evidence="2 3">
    <name type="scientific">Staphylotrichum longicolle</name>
    <dbReference type="NCBI Taxonomy" id="669026"/>
    <lineage>
        <taxon>Eukaryota</taxon>
        <taxon>Fungi</taxon>
        <taxon>Dikarya</taxon>
        <taxon>Ascomycota</taxon>
        <taxon>Pezizomycotina</taxon>
        <taxon>Sordariomycetes</taxon>
        <taxon>Sordariomycetidae</taxon>
        <taxon>Sordariales</taxon>
        <taxon>Chaetomiaceae</taxon>
        <taxon>Staphylotrichum</taxon>
    </lineage>
</organism>